<keyword evidence="1" id="KW-0040">ANK repeat</keyword>
<dbReference type="PROSITE" id="PS50297">
    <property type="entry name" value="ANK_REP_REGION"/>
    <property type="match status" value="1"/>
</dbReference>
<keyword evidence="3" id="KW-1133">Transmembrane helix</keyword>
<feature type="compositionally biased region" description="Acidic residues" evidence="2">
    <location>
        <begin position="485"/>
        <end position="495"/>
    </location>
</feature>
<dbReference type="OrthoDB" id="202323at2759"/>
<dbReference type="PANTHER" id="PTHR20916">
    <property type="entry name" value="CYSTEINE AND GLYCINE-RICH PROTEIN 2 BINDING PROTEIN"/>
    <property type="match status" value="1"/>
</dbReference>
<dbReference type="EMBL" id="KV784388">
    <property type="protein sequence ID" value="OEU07203.1"/>
    <property type="molecule type" value="Genomic_DNA"/>
</dbReference>
<dbReference type="PANTHER" id="PTHR20916:SF18">
    <property type="entry name" value="IPT_TIG DOMAIN-CONTAINING PROTEIN"/>
    <property type="match status" value="1"/>
</dbReference>
<feature type="compositionally biased region" description="Low complexity" evidence="2">
    <location>
        <begin position="215"/>
        <end position="230"/>
    </location>
</feature>
<dbReference type="InParanoid" id="A0A1E7ENU8"/>
<feature type="compositionally biased region" description="Basic and acidic residues" evidence="2">
    <location>
        <begin position="467"/>
        <end position="478"/>
    </location>
</feature>
<reference evidence="4 5" key="1">
    <citation type="submission" date="2016-09" db="EMBL/GenBank/DDBJ databases">
        <title>Extensive genetic diversity and differential bi-allelic expression allows diatom success in the polar Southern Ocean.</title>
        <authorList>
            <consortium name="DOE Joint Genome Institute"/>
            <person name="Mock T."/>
            <person name="Otillar R.P."/>
            <person name="Strauss J."/>
            <person name="Dupont C."/>
            <person name="Frickenhaus S."/>
            <person name="Maumus F."/>
            <person name="Mcmullan M."/>
            <person name="Sanges R."/>
            <person name="Schmutz J."/>
            <person name="Toseland A."/>
            <person name="Valas R."/>
            <person name="Veluchamy A."/>
            <person name="Ward B.J."/>
            <person name="Allen A."/>
            <person name="Barry K."/>
            <person name="Falciatore A."/>
            <person name="Ferrante M."/>
            <person name="Fortunato A.E."/>
            <person name="Gloeckner G."/>
            <person name="Gruber A."/>
            <person name="Hipkin R."/>
            <person name="Janech M."/>
            <person name="Kroth P."/>
            <person name="Leese F."/>
            <person name="Lindquist E."/>
            <person name="Lyon B.R."/>
            <person name="Martin J."/>
            <person name="Mayer C."/>
            <person name="Parker M."/>
            <person name="Quesneville H."/>
            <person name="Raymond J."/>
            <person name="Uhlig C."/>
            <person name="Valentin K.U."/>
            <person name="Worden A.Z."/>
            <person name="Armbrust E.V."/>
            <person name="Bowler C."/>
            <person name="Green B."/>
            <person name="Moulton V."/>
            <person name="Van Oosterhout C."/>
            <person name="Grigoriev I."/>
        </authorList>
    </citation>
    <scope>NUCLEOTIDE SEQUENCE [LARGE SCALE GENOMIC DNA]</scope>
    <source>
        <strain evidence="4 5">CCMP1102</strain>
    </source>
</reference>
<dbReference type="SUPFAM" id="SSF48403">
    <property type="entry name" value="Ankyrin repeat"/>
    <property type="match status" value="1"/>
</dbReference>
<dbReference type="AlphaFoldDB" id="A0A1E7ENU8"/>
<evidence type="ECO:0000256" key="1">
    <source>
        <dbReference type="PROSITE-ProRule" id="PRU00023"/>
    </source>
</evidence>
<dbReference type="Gene3D" id="1.25.40.20">
    <property type="entry name" value="Ankyrin repeat-containing domain"/>
    <property type="match status" value="1"/>
</dbReference>
<dbReference type="SMART" id="SM00248">
    <property type="entry name" value="ANK"/>
    <property type="match status" value="1"/>
</dbReference>
<organism evidence="4 5">
    <name type="scientific">Fragilariopsis cylindrus CCMP1102</name>
    <dbReference type="NCBI Taxonomy" id="635003"/>
    <lineage>
        <taxon>Eukaryota</taxon>
        <taxon>Sar</taxon>
        <taxon>Stramenopiles</taxon>
        <taxon>Ochrophyta</taxon>
        <taxon>Bacillariophyta</taxon>
        <taxon>Bacillariophyceae</taxon>
        <taxon>Bacillariophycidae</taxon>
        <taxon>Bacillariales</taxon>
        <taxon>Bacillariaceae</taxon>
        <taxon>Fragilariopsis</taxon>
    </lineage>
</organism>
<proteinExistence type="predicted"/>
<dbReference type="InterPro" id="IPR002110">
    <property type="entry name" value="Ankyrin_rpt"/>
</dbReference>
<feature type="compositionally biased region" description="Low complexity" evidence="2">
    <location>
        <begin position="20"/>
        <end position="42"/>
    </location>
</feature>
<keyword evidence="3" id="KW-0472">Membrane</keyword>
<feature type="compositionally biased region" description="Acidic residues" evidence="2">
    <location>
        <begin position="1"/>
        <end position="12"/>
    </location>
</feature>
<feature type="compositionally biased region" description="Low complexity" evidence="2">
    <location>
        <begin position="394"/>
        <end position="403"/>
    </location>
</feature>
<evidence type="ECO:0000313" key="5">
    <source>
        <dbReference type="Proteomes" id="UP000095751"/>
    </source>
</evidence>
<feature type="compositionally biased region" description="Low complexity" evidence="2">
    <location>
        <begin position="596"/>
        <end position="609"/>
    </location>
</feature>
<keyword evidence="5" id="KW-1185">Reference proteome</keyword>
<feature type="repeat" description="ANK" evidence="1">
    <location>
        <begin position="664"/>
        <end position="686"/>
    </location>
</feature>
<dbReference type="KEGG" id="fcy:FRACYDRAFT_251536"/>
<evidence type="ECO:0000313" key="4">
    <source>
        <dbReference type="EMBL" id="OEU07203.1"/>
    </source>
</evidence>
<evidence type="ECO:0000256" key="2">
    <source>
        <dbReference type="SAM" id="MobiDB-lite"/>
    </source>
</evidence>
<feature type="compositionally biased region" description="Basic and acidic residues" evidence="2">
    <location>
        <begin position="518"/>
        <end position="539"/>
    </location>
</feature>
<feature type="transmembrane region" description="Helical" evidence="3">
    <location>
        <begin position="314"/>
        <end position="337"/>
    </location>
</feature>
<accession>A0A1E7ENU8</accession>
<sequence length="761" mass="87849">MNTLDDYLDDDEQQQREFNDNNGDYNPNGNNEYYDNNNNCNENENENEHQPPDERVVVHLNLRRLLYRMERYENFITIIEDDDNGDDNQNHQSWHSLLLRAQLCQDLWQQVAAYNVVDSDNTHDDDNERKIEYRELSIRVDTACRRARVIADQVKQQTQEGKGKIDLVESLFFSGDNEDGRSIDDEDDTNNNLPVTLEEEVEEDEDEEDEDSSSDDNNNTASSNTTNNNTRSHKNNIGLQAELQESQREQMEEAISIMACQMKEATKGIQSTIQKQTESTLDQLEDVAEQNMMDVSEVAQNVKQHHVTQSNSNWGSWTTIILLVGIFVFTFLTIFTIPKSSKFLYRTDGRASIPIRLLKKATDGIQSVLSLSSSSIMSKFRYNDDEHDDEDNDSSSSTTTTKTCKSDDYRCLVAAEMEKEDNNKDDWKQEEQQQKEKERLDEIVQNMKKKKEKQKRGDGDDGNDEGLQDKEEKEERVLDNPWGVDPEEEIEEEEEKVQVVDNPWGIEPEDVEVEVEILEQHYESQQKEEEEDHRRRQQQEEEDQQQKQQQVVVPPPSSPEDINVNDIFASLQRQQQAVAVANDIAASADDEEENTRSTTTSTTTTTTTTTDHDKIAPTMVKREGVASQQISPRDFRVAAASNDYDTLQEYLNLVPEHINRQDKFGWTALHLATRSGHENIVRLLLQSKYNGDVTILSNSEETAFDVANDKFSIDHPMTQIFIELGLYPDNYYEKDYDDDDDELKDVKEFVNEEIEAQKAKE</sequence>
<feature type="region of interest" description="Disordered" evidence="2">
    <location>
        <begin position="446"/>
        <end position="562"/>
    </location>
</feature>
<feature type="region of interest" description="Disordered" evidence="2">
    <location>
        <begin position="383"/>
        <end position="403"/>
    </location>
</feature>
<dbReference type="InterPro" id="IPR036770">
    <property type="entry name" value="Ankyrin_rpt-contain_sf"/>
</dbReference>
<dbReference type="Proteomes" id="UP000095751">
    <property type="component" value="Unassembled WGS sequence"/>
</dbReference>
<name>A0A1E7ENU8_9STRA</name>
<gene>
    <name evidence="4" type="ORF">FRACYDRAFT_251536</name>
</gene>
<feature type="region of interest" description="Disordered" evidence="2">
    <location>
        <begin position="585"/>
        <end position="610"/>
    </location>
</feature>
<dbReference type="Pfam" id="PF12796">
    <property type="entry name" value="Ank_2"/>
    <property type="match status" value="1"/>
</dbReference>
<feature type="compositionally biased region" description="Acidic residues" evidence="2">
    <location>
        <begin position="197"/>
        <end position="214"/>
    </location>
</feature>
<feature type="compositionally biased region" description="Acidic residues" evidence="2">
    <location>
        <begin position="507"/>
        <end position="517"/>
    </location>
</feature>
<keyword evidence="3" id="KW-0812">Transmembrane</keyword>
<feature type="region of interest" description="Disordered" evidence="2">
    <location>
        <begin position="176"/>
        <end position="234"/>
    </location>
</feature>
<dbReference type="PROSITE" id="PS50088">
    <property type="entry name" value="ANK_REPEAT"/>
    <property type="match status" value="1"/>
</dbReference>
<evidence type="ECO:0000256" key="3">
    <source>
        <dbReference type="SAM" id="Phobius"/>
    </source>
</evidence>
<feature type="region of interest" description="Disordered" evidence="2">
    <location>
        <begin position="1"/>
        <end position="53"/>
    </location>
</feature>
<protein>
    <submittedName>
        <fullName evidence="4">Uncharacterized protein</fullName>
    </submittedName>
</protein>